<name>A0A512DLC5_9PROT</name>
<evidence type="ECO:0000313" key="1">
    <source>
        <dbReference type="EMBL" id="GEO37255.1"/>
    </source>
</evidence>
<protein>
    <submittedName>
        <fullName evidence="1">Uncharacterized protein</fullName>
    </submittedName>
</protein>
<dbReference type="Proteomes" id="UP000321523">
    <property type="component" value="Unassembled WGS sequence"/>
</dbReference>
<dbReference type="RefSeq" id="WP_044433045.1">
    <property type="nucleotide sequence ID" value="NZ_BJYZ01000006.1"/>
</dbReference>
<accession>A0A512DLC5</accession>
<comment type="caution">
    <text evidence="1">The sequence shown here is derived from an EMBL/GenBank/DDBJ whole genome shotgun (WGS) entry which is preliminary data.</text>
</comment>
<reference evidence="1 2" key="1">
    <citation type="submission" date="2019-07" db="EMBL/GenBank/DDBJ databases">
        <title>Whole genome shotgun sequence of Skermanella aerolata NBRC 106429.</title>
        <authorList>
            <person name="Hosoyama A."/>
            <person name="Uohara A."/>
            <person name="Ohji S."/>
            <person name="Ichikawa N."/>
        </authorList>
    </citation>
    <scope>NUCLEOTIDE SEQUENCE [LARGE SCALE GENOMIC DNA]</scope>
    <source>
        <strain evidence="1 2">NBRC 106429</strain>
    </source>
</reference>
<dbReference type="OrthoDB" id="5438497at2"/>
<dbReference type="EMBL" id="BJYZ01000006">
    <property type="protein sequence ID" value="GEO37255.1"/>
    <property type="molecule type" value="Genomic_DNA"/>
</dbReference>
<sequence length="637" mass="69522">MTRVRILTTNFTSGEISRLLLGRGDLRAYDNGALTLRNLLIHPTGGITRRPGMAYSASARGPGRLVAFEFSIEQTYLLAFSEYRVDVHHGDDLVATVNTPWTADQLGQITWTQSGDTLLVCHPDVAPRKLKRTGETAWSLEEWAFLVEGNAIRQPWYRFAPVGVTVTPSAVTGTVTLTASSAVFVAGHAGVRLRVAGKQCTVTEYVSGTQVKVLVNEDFANTDAAAVWDEQAFSPLRGYPVSAAFHQDRLVIGGSRELPNRLWLSRSADIWNFDLGTGQDDEAIEFGILSDQINAIRAVFSGRHLQVFTSGAEWMVTGEPLTPQTIQLNRQTRIGSPTDRSVAPRDVDGATLFVSRNGREVREFLYADTEQAYQATDLALLARHLVVRPLDQDYDQGRRLMLVVMDDGTLGALTVYRTEQVTAWTRIDTTGTIHSVAVVGDDVYLLVQRPEGFSTRWNIERLDDALHLDAGLYGESETPVAVWSGLDHLNGKTIAIVADGVLRPDVTVSGGSITLDPPASTVEAGLPFTHVVEPLPPNPLNSGGGRGLAMRLVEVVFQLEDTAALRADVGAGLTDYPLRRLGGQALGDGAPPRVSGLRRLRSLGWARDRTQPLWRVEQSAPLPFTLLSVTTELKVND</sequence>
<evidence type="ECO:0000313" key="2">
    <source>
        <dbReference type="Proteomes" id="UP000321523"/>
    </source>
</evidence>
<keyword evidence="2" id="KW-1185">Reference proteome</keyword>
<proteinExistence type="predicted"/>
<gene>
    <name evidence="1" type="ORF">SAE02_14030</name>
</gene>
<organism evidence="1 2">
    <name type="scientific">Skermanella aerolata</name>
    <dbReference type="NCBI Taxonomy" id="393310"/>
    <lineage>
        <taxon>Bacteria</taxon>
        <taxon>Pseudomonadati</taxon>
        <taxon>Pseudomonadota</taxon>
        <taxon>Alphaproteobacteria</taxon>
        <taxon>Rhodospirillales</taxon>
        <taxon>Azospirillaceae</taxon>
        <taxon>Skermanella</taxon>
    </lineage>
</organism>
<dbReference type="AlphaFoldDB" id="A0A512DLC5"/>